<dbReference type="GO" id="GO:0048039">
    <property type="term" value="F:ubiquinone binding"/>
    <property type="evidence" value="ECO:0007669"/>
    <property type="project" value="TreeGrafter"/>
</dbReference>
<feature type="transmembrane region" description="Helical" evidence="3">
    <location>
        <begin position="75"/>
        <end position="91"/>
    </location>
</feature>
<dbReference type="GO" id="GO:0003954">
    <property type="term" value="F:NADH dehydrogenase activity"/>
    <property type="evidence" value="ECO:0007669"/>
    <property type="project" value="TreeGrafter"/>
</dbReference>
<dbReference type="PANTHER" id="PTHR43507">
    <property type="entry name" value="NADH-UBIQUINONE OXIDOREDUCTASE CHAIN 4"/>
    <property type="match status" value="1"/>
</dbReference>
<accession>A0A8K1RVF7</accession>
<reference evidence="5" key="1">
    <citation type="submission" date="2018-01" db="EMBL/GenBank/DDBJ databases">
        <title>The complete chloroplast genome sequence of Cleidiocarpon cavaleriei.</title>
        <authorList>
            <person name="Xin G."/>
        </authorList>
    </citation>
    <scope>NUCLEOTIDE SEQUENCE</scope>
</reference>
<geneLocation type="chloroplast" evidence="5"/>
<feature type="transmembrane region" description="Helical" evidence="3">
    <location>
        <begin position="97"/>
        <end position="117"/>
    </location>
</feature>
<dbReference type="GO" id="GO:0042773">
    <property type="term" value="P:ATP synthesis coupled electron transport"/>
    <property type="evidence" value="ECO:0007669"/>
    <property type="project" value="InterPro"/>
</dbReference>
<dbReference type="EMBL" id="MG813873">
    <property type="protein sequence ID" value="UEQ13147.1"/>
    <property type="molecule type" value="Genomic_DNA"/>
</dbReference>
<dbReference type="Pfam" id="PF00361">
    <property type="entry name" value="Proton_antipo_M"/>
    <property type="match status" value="1"/>
</dbReference>
<proteinExistence type="predicted"/>
<keyword evidence="2" id="KW-0520">NAD</keyword>
<evidence type="ECO:0000256" key="1">
    <source>
        <dbReference type="ARBA" id="ARBA00022967"/>
    </source>
</evidence>
<feature type="domain" description="NADH:quinone oxidoreductase/Mrp antiporter transmembrane" evidence="4">
    <location>
        <begin position="93"/>
        <end position="180"/>
    </location>
</feature>
<dbReference type="GO" id="GO:0008137">
    <property type="term" value="F:NADH dehydrogenase (ubiquinone) activity"/>
    <property type="evidence" value="ECO:0007669"/>
    <property type="project" value="InterPro"/>
</dbReference>
<dbReference type="GO" id="GO:0015990">
    <property type="term" value="P:electron transport coupled proton transport"/>
    <property type="evidence" value="ECO:0007669"/>
    <property type="project" value="TreeGrafter"/>
</dbReference>
<feature type="transmembrane region" description="Helical" evidence="3">
    <location>
        <begin position="38"/>
        <end position="63"/>
    </location>
</feature>
<feature type="transmembrane region" description="Helical" evidence="3">
    <location>
        <begin position="129"/>
        <end position="150"/>
    </location>
</feature>
<feature type="transmembrane region" description="Helical" evidence="3">
    <location>
        <begin position="170"/>
        <end position="192"/>
    </location>
</feature>
<dbReference type="AlphaFoldDB" id="A0A8K1RVF7"/>
<keyword evidence="5" id="KW-0934">Plastid</keyword>
<keyword evidence="3" id="KW-0812">Transmembrane</keyword>
<keyword evidence="3" id="KW-0472">Membrane</keyword>
<organism evidence="5">
    <name type="scientific">Cleidiocarpon cavaleriei</name>
    <dbReference type="NCBI Taxonomy" id="1848211"/>
    <lineage>
        <taxon>Eukaryota</taxon>
        <taxon>Viridiplantae</taxon>
        <taxon>Streptophyta</taxon>
        <taxon>Embryophyta</taxon>
        <taxon>Tracheophyta</taxon>
        <taxon>Spermatophyta</taxon>
        <taxon>Magnoliopsida</taxon>
        <taxon>eudicotyledons</taxon>
        <taxon>Gunneridae</taxon>
        <taxon>Pentapetalae</taxon>
        <taxon>rosids</taxon>
        <taxon>fabids</taxon>
        <taxon>Malpighiales</taxon>
        <taxon>Euphorbiaceae</taxon>
        <taxon>Acalyphoideae</taxon>
        <taxon>Epiprineae</taxon>
        <taxon>Cleidiocarpon</taxon>
    </lineage>
</organism>
<dbReference type="GeneID" id="72622932"/>
<dbReference type="PANTHER" id="PTHR43507:SF21">
    <property type="entry name" value="NAD(P)H-QUINONE OXIDOREDUCTASE CHAIN 4, CHLOROPLASTIC"/>
    <property type="match status" value="1"/>
</dbReference>
<name>A0A8K1RVF7_9ROSI</name>
<evidence type="ECO:0000259" key="4">
    <source>
        <dbReference type="Pfam" id="PF00361"/>
    </source>
</evidence>
<gene>
    <name evidence="5" type="primary">ndhD</name>
</gene>
<evidence type="ECO:0000313" key="5">
    <source>
        <dbReference type="EMBL" id="UEQ13147.1"/>
    </source>
</evidence>
<dbReference type="InterPro" id="IPR001750">
    <property type="entry name" value="ND/Mrp_TM"/>
</dbReference>
<keyword evidence="1" id="KW-1278">Translocase</keyword>
<dbReference type="InterPro" id="IPR003918">
    <property type="entry name" value="NADH_UbQ_OxRdtase"/>
</dbReference>
<dbReference type="PRINTS" id="PR01437">
    <property type="entry name" value="NUOXDRDTASE4"/>
</dbReference>
<protein>
    <submittedName>
        <fullName evidence="5">NADH-plastoquinone oxidoreductase subunit 4</fullName>
    </submittedName>
</protein>
<evidence type="ECO:0000256" key="3">
    <source>
        <dbReference type="SAM" id="Phobius"/>
    </source>
</evidence>
<dbReference type="GO" id="GO:0009507">
    <property type="term" value="C:chloroplast"/>
    <property type="evidence" value="ECO:0007669"/>
    <property type="project" value="TreeGrafter"/>
</dbReference>
<dbReference type="RefSeq" id="YP_010383569.1">
    <property type="nucleotide sequence ID" value="NC_063572.1"/>
</dbReference>
<sequence length="258" mass="29845">MCILELLLMTYAFSYYFQLDDPLIQLTEDYKWIQFFYFYWRLGIDGFSLSPILLTGFITTLATLAARPITRDSRLFHFLMLAMYSGQIGLFSSQDLLLFFIMWELELIPVYLLLSMWGGKKRLYSATKFILYTAGGSVFLLMGALGIALYGSNGPRFHFETSANQSYPVVLEIFFLYWIFYCFCCQITDYTLTYMVTGHPWGSTLQYLYASSRNLIKNGGVWVGSNQYGIITPCSFYLFSLVDNSRRRANNLCSFNIS</sequence>
<evidence type="ECO:0000256" key="2">
    <source>
        <dbReference type="ARBA" id="ARBA00023027"/>
    </source>
</evidence>
<keyword evidence="5" id="KW-0150">Chloroplast</keyword>
<keyword evidence="3" id="KW-1133">Transmembrane helix</keyword>